<evidence type="ECO:0000313" key="13">
    <source>
        <dbReference type="Proteomes" id="UP000031802"/>
    </source>
</evidence>
<dbReference type="InterPro" id="IPR006091">
    <property type="entry name" value="Acyl-CoA_Oxase/DH_mid-dom"/>
</dbReference>
<keyword evidence="5 7" id="KW-0560">Oxidoreductase</keyword>
<dbReference type="PROSITE" id="PS00073">
    <property type="entry name" value="ACYL_COA_DH_2"/>
    <property type="match status" value="1"/>
</dbReference>
<protein>
    <submittedName>
        <fullName evidence="12">Butyryl-CoA dehydrogenase</fullName>
    </submittedName>
</protein>
<feature type="domain" description="Acyl-CoA dehydrogenase/oxidase C-terminal" evidence="8">
    <location>
        <begin position="250"/>
        <end position="415"/>
    </location>
</feature>
<dbReference type="Gene3D" id="1.10.540.10">
    <property type="entry name" value="Acyl-CoA dehydrogenase/oxidase, N-terminal domain"/>
    <property type="match status" value="1"/>
</dbReference>
<accession>A0A0B8T858</accession>
<evidence type="ECO:0000313" key="12">
    <source>
        <dbReference type="EMBL" id="KGE14809.1"/>
    </source>
</evidence>
<evidence type="ECO:0000256" key="4">
    <source>
        <dbReference type="ARBA" id="ARBA00022827"/>
    </source>
</evidence>
<name>A0A0B8T858_9SPHI</name>
<sequence length="592" mass="65326">MSNAIKGGEFVIRETPYTDVFIPEEFDEEAKMIRQTCRDFLETEVLNKLDRIDSQEEGLMQNLLEKAGDLGMLGVSIPEAYGGFGKNFNTSMLVTDAVGGGYSFAVALSAHTGIGTLPILYYGNDEQKQKYIPKLTTGEWKASYCLTEPNAGSDANSGRTSAKLNAEGTHYLINGQKMWITNGGFADIFIVFAKIDDDKNLTAFIVEKDFGGINMNPEEHKLGIKGSSTRQVFFNDCPVPVENLLSERENGFKIAVNILNIGRIKLGAATIGSSRSIITQAVRYANERSQFNLPISKFGAIRYKLAEMATRLYATESATYRAGQNIDDAYEALVASGMDEAKAKLKSVEQFAIECAIIKVWCSEMLDYVVDEGVQIYGGMGYSAEAPMERAYRDSRINRIFEGTNEVNRLLIVDMLLKRAMKGEIDLMGPATAVAGELMAIPDFAEEVQAPFAAEKKIIANLKKAGLLIAGAAVQKLMMSLSKEQEILMNIADIIGYVYIAESVLLRAEKLYHTVGAEAAELPSDIARVYLYGAIDKIHAAGKEALYSFGEGDELKMMLVGLRRFTKAEPFNVKDARQRIAKKLIDENRYTF</sequence>
<dbReference type="SUPFAM" id="SSF47203">
    <property type="entry name" value="Acyl-CoA dehydrogenase C-terminal domain-like"/>
    <property type="match status" value="1"/>
</dbReference>
<dbReference type="FunFam" id="1.10.540.10:FF:000001">
    <property type="entry name" value="Very long-chain-specific acyl-CoA dehydrogenase, mitochondrial"/>
    <property type="match status" value="1"/>
</dbReference>
<dbReference type="PROSITE" id="PS00072">
    <property type="entry name" value="ACYL_COA_DH_1"/>
    <property type="match status" value="1"/>
</dbReference>
<dbReference type="FunFam" id="2.40.110.10:FF:000006">
    <property type="entry name" value="very long-chain specific acyl-CoA dehydrogenase, mitochondrial"/>
    <property type="match status" value="1"/>
</dbReference>
<evidence type="ECO:0000256" key="2">
    <source>
        <dbReference type="ARBA" id="ARBA00009347"/>
    </source>
</evidence>
<keyword evidence="3 7" id="KW-0285">Flavoprotein</keyword>
<evidence type="ECO:0000259" key="10">
    <source>
        <dbReference type="Pfam" id="PF02771"/>
    </source>
</evidence>
<organism evidence="12 13">
    <name type="scientific">Sphingobacterium deserti</name>
    <dbReference type="NCBI Taxonomy" id="1229276"/>
    <lineage>
        <taxon>Bacteria</taxon>
        <taxon>Pseudomonadati</taxon>
        <taxon>Bacteroidota</taxon>
        <taxon>Sphingobacteriia</taxon>
        <taxon>Sphingobacteriales</taxon>
        <taxon>Sphingobacteriaceae</taxon>
        <taxon>Sphingobacterium</taxon>
    </lineage>
</organism>
<feature type="domain" description="Acyl-CoA dehydrogenase/oxidase N-terminal" evidence="10">
    <location>
        <begin position="28"/>
        <end position="139"/>
    </location>
</feature>
<dbReference type="Pfam" id="PF21263">
    <property type="entry name" value="Acyl-CoA-dh_C"/>
    <property type="match status" value="1"/>
</dbReference>
<reference evidence="12 13" key="2">
    <citation type="journal article" date="2015" name="PLoS ONE">
        <title>Whole-Genome Optical Mapping and Finished Genome Sequence of Sphingobacterium deserti sp. nov., a New Species Isolated from the Western Desert of China.</title>
        <authorList>
            <person name="Teng C."/>
            <person name="Zhou Z."/>
            <person name="Molnar I."/>
            <person name="Li X."/>
            <person name="Tang R."/>
            <person name="Chen M."/>
            <person name="Wang L."/>
            <person name="Su S."/>
            <person name="Zhang W."/>
            <person name="Lin M."/>
        </authorList>
    </citation>
    <scope>NUCLEOTIDE SEQUENCE [LARGE SCALE GENOMIC DNA]</scope>
    <source>
        <strain evidence="13">ACCC05744</strain>
    </source>
</reference>
<comment type="cofactor">
    <cofactor evidence="1 7">
        <name>FAD</name>
        <dbReference type="ChEBI" id="CHEBI:57692"/>
    </cofactor>
</comment>
<dbReference type="Pfam" id="PF02771">
    <property type="entry name" value="Acyl-CoA_dh_N"/>
    <property type="match status" value="1"/>
</dbReference>
<dbReference type="InterPro" id="IPR009075">
    <property type="entry name" value="AcylCo_DH/oxidase_C"/>
</dbReference>
<evidence type="ECO:0000256" key="1">
    <source>
        <dbReference type="ARBA" id="ARBA00001974"/>
    </source>
</evidence>
<comment type="caution">
    <text evidence="12">The sequence shown here is derived from an EMBL/GenBank/DDBJ whole genome shotgun (WGS) entry which is preliminary data.</text>
</comment>
<evidence type="ECO:0000256" key="5">
    <source>
        <dbReference type="ARBA" id="ARBA00023002"/>
    </source>
</evidence>
<keyword evidence="13" id="KW-1185">Reference proteome</keyword>
<reference evidence="13" key="1">
    <citation type="submission" date="2014-04" db="EMBL/GenBank/DDBJ databases">
        <title>Whole-Genome optical mapping and complete genome sequence of Sphingobacterium deserti sp. nov., a new spaces isolated from desert in the west of China.</title>
        <authorList>
            <person name="Teng C."/>
            <person name="Zhou Z."/>
            <person name="Li X."/>
            <person name="Chen M."/>
            <person name="Lin M."/>
            <person name="Wang L."/>
            <person name="Su S."/>
            <person name="Zhang C."/>
            <person name="Zhang W."/>
        </authorList>
    </citation>
    <scope>NUCLEOTIDE SEQUENCE [LARGE SCALE GENOMIC DNA]</scope>
    <source>
        <strain evidence="13">ACCC05744</strain>
    </source>
</reference>
<dbReference type="InterPro" id="IPR013786">
    <property type="entry name" value="AcylCoA_DH/ox_N"/>
</dbReference>
<dbReference type="GO" id="GO:0050660">
    <property type="term" value="F:flavin adenine dinucleotide binding"/>
    <property type="evidence" value="ECO:0007669"/>
    <property type="project" value="InterPro"/>
</dbReference>
<evidence type="ECO:0000256" key="6">
    <source>
        <dbReference type="ARBA" id="ARBA00052546"/>
    </source>
</evidence>
<evidence type="ECO:0000259" key="9">
    <source>
        <dbReference type="Pfam" id="PF02770"/>
    </source>
</evidence>
<comment type="catalytic activity">
    <reaction evidence="6">
        <text>a 2,3-saturated acyl-CoA + A = a 2,3-dehydroacyl-CoA + AH2</text>
        <dbReference type="Rhea" id="RHEA:48608"/>
        <dbReference type="ChEBI" id="CHEBI:13193"/>
        <dbReference type="ChEBI" id="CHEBI:17499"/>
        <dbReference type="ChEBI" id="CHEBI:60015"/>
        <dbReference type="ChEBI" id="CHEBI:65111"/>
    </reaction>
</comment>
<dbReference type="InterPro" id="IPR036250">
    <property type="entry name" value="AcylCo_DH-like_C"/>
</dbReference>
<feature type="domain" description="Acyl-CoA oxidase/dehydrogenase middle" evidence="9">
    <location>
        <begin position="144"/>
        <end position="237"/>
    </location>
</feature>
<dbReference type="Proteomes" id="UP000031802">
    <property type="component" value="Unassembled WGS sequence"/>
</dbReference>
<dbReference type="PANTHER" id="PTHR43884:SF12">
    <property type="entry name" value="ISOVALERYL-COA DEHYDROGENASE, MITOCHONDRIAL-RELATED"/>
    <property type="match status" value="1"/>
</dbReference>
<gene>
    <name evidence="12" type="ORF">DI53_1309</name>
</gene>
<keyword evidence="4 7" id="KW-0274">FAD</keyword>
<comment type="similarity">
    <text evidence="2 7">Belongs to the acyl-CoA dehydrogenase family.</text>
</comment>
<dbReference type="PANTHER" id="PTHR43884">
    <property type="entry name" value="ACYL-COA DEHYDROGENASE"/>
    <property type="match status" value="1"/>
</dbReference>
<dbReference type="GO" id="GO:0003995">
    <property type="term" value="F:acyl-CoA dehydrogenase activity"/>
    <property type="evidence" value="ECO:0007669"/>
    <property type="project" value="InterPro"/>
</dbReference>
<proteinExistence type="inferred from homology"/>
<dbReference type="Gene3D" id="2.40.110.10">
    <property type="entry name" value="Butyryl-CoA Dehydrogenase, subunit A, domain 2"/>
    <property type="match status" value="1"/>
</dbReference>
<dbReference type="InterPro" id="IPR009100">
    <property type="entry name" value="AcylCoA_DH/oxidase_NM_dom_sf"/>
</dbReference>
<dbReference type="InterPro" id="IPR046373">
    <property type="entry name" value="Acyl-CoA_Oxase/DH_mid-dom_sf"/>
</dbReference>
<dbReference type="FunFam" id="1.20.140.10:FF:000019">
    <property type="entry name" value="Acyl-CoA dehydrogenase"/>
    <property type="match status" value="1"/>
</dbReference>
<dbReference type="STRING" id="1229276.DI53_1309"/>
<evidence type="ECO:0000256" key="3">
    <source>
        <dbReference type="ARBA" id="ARBA00022630"/>
    </source>
</evidence>
<dbReference type="EMBL" id="JJMU01000022">
    <property type="protein sequence ID" value="KGE14809.1"/>
    <property type="molecule type" value="Genomic_DNA"/>
</dbReference>
<dbReference type="Gene3D" id="1.20.140.10">
    <property type="entry name" value="Butyryl-CoA Dehydrogenase, subunit A, domain 3"/>
    <property type="match status" value="2"/>
</dbReference>
<dbReference type="InterPro" id="IPR006089">
    <property type="entry name" value="Acyl-CoA_DH_CS"/>
</dbReference>
<dbReference type="Pfam" id="PF02770">
    <property type="entry name" value="Acyl-CoA_dh_M"/>
    <property type="match status" value="1"/>
</dbReference>
<dbReference type="eggNOG" id="COG1960">
    <property type="taxonomic scope" value="Bacteria"/>
</dbReference>
<dbReference type="InterPro" id="IPR037069">
    <property type="entry name" value="AcylCoA_DH/ox_N_sf"/>
</dbReference>
<dbReference type="PATRIC" id="fig|1229276.3.peg.1354"/>
<dbReference type="SUPFAM" id="SSF56645">
    <property type="entry name" value="Acyl-CoA dehydrogenase NM domain-like"/>
    <property type="match status" value="1"/>
</dbReference>
<dbReference type="InterPro" id="IPR049426">
    <property type="entry name" value="Acyl-CoA-dh-like_C"/>
</dbReference>
<dbReference type="OrthoDB" id="1522475at2"/>
<dbReference type="AlphaFoldDB" id="A0A0B8T858"/>
<feature type="domain" description="Acyl-CoA dehydrogenase-like C-terminal" evidence="11">
    <location>
        <begin position="461"/>
        <end position="564"/>
    </location>
</feature>
<evidence type="ECO:0000256" key="7">
    <source>
        <dbReference type="RuleBase" id="RU362125"/>
    </source>
</evidence>
<evidence type="ECO:0000259" key="8">
    <source>
        <dbReference type="Pfam" id="PF00441"/>
    </source>
</evidence>
<evidence type="ECO:0000259" key="11">
    <source>
        <dbReference type="Pfam" id="PF21263"/>
    </source>
</evidence>
<dbReference type="Pfam" id="PF00441">
    <property type="entry name" value="Acyl-CoA_dh_1"/>
    <property type="match status" value="1"/>
</dbReference>
<dbReference type="RefSeq" id="WP_037496886.1">
    <property type="nucleotide sequence ID" value="NZ_JJMU01000022.1"/>
</dbReference>